<dbReference type="InterPro" id="IPR036770">
    <property type="entry name" value="Ankyrin_rpt-contain_sf"/>
</dbReference>
<dbReference type="SUPFAM" id="SSF56112">
    <property type="entry name" value="Protein kinase-like (PK-like)"/>
    <property type="match status" value="1"/>
</dbReference>
<feature type="repeat" description="ANK" evidence="3">
    <location>
        <begin position="358"/>
        <end position="390"/>
    </location>
</feature>
<feature type="repeat" description="ANK" evidence="3">
    <location>
        <begin position="458"/>
        <end position="490"/>
    </location>
</feature>
<dbReference type="InterPro" id="IPR011009">
    <property type="entry name" value="Kinase-like_dom_sf"/>
</dbReference>
<proteinExistence type="predicted"/>
<keyword evidence="7" id="KW-1185">Reference proteome</keyword>
<dbReference type="PROSITE" id="PS00109">
    <property type="entry name" value="PROTEIN_KINASE_TYR"/>
    <property type="match status" value="1"/>
</dbReference>
<reference evidence="6" key="1">
    <citation type="submission" date="2023-03" db="EMBL/GenBank/DDBJ databases">
        <authorList>
            <person name="Steffen K."/>
            <person name="Cardenas P."/>
        </authorList>
    </citation>
    <scope>NUCLEOTIDE SEQUENCE</scope>
</reference>
<dbReference type="Pfam" id="PF00069">
    <property type="entry name" value="Pkinase"/>
    <property type="match status" value="1"/>
</dbReference>
<feature type="repeat" description="ANK" evidence="3">
    <location>
        <begin position="524"/>
        <end position="556"/>
    </location>
</feature>
<dbReference type="PROSITE" id="PS50011">
    <property type="entry name" value="PROTEIN_KINASE_DOM"/>
    <property type="match status" value="1"/>
</dbReference>
<dbReference type="InterPro" id="IPR000719">
    <property type="entry name" value="Prot_kinase_dom"/>
</dbReference>
<feature type="repeat" description="ANK" evidence="3">
    <location>
        <begin position="491"/>
        <end position="523"/>
    </location>
</feature>
<dbReference type="PRINTS" id="PR01415">
    <property type="entry name" value="ANKYRIN"/>
</dbReference>
<evidence type="ECO:0000313" key="7">
    <source>
        <dbReference type="Proteomes" id="UP001174909"/>
    </source>
</evidence>
<dbReference type="InterPro" id="IPR017441">
    <property type="entry name" value="Protein_kinase_ATP_BS"/>
</dbReference>
<feature type="repeat" description="ANK" evidence="3">
    <location>
        <begin position="393"/>
        <end position="423"/>
    </location>
</feature>
<dbReference type="SMART" id="SM00220">
    <property type="entry name" value="S_TKc"/>
    <property type="match status" value="1"/>
</dbReference>
<dbReference type="GO" id="GO:0004672">
    <property type="term" value="F:protein kinase activity"/>
    <property type="evidence" value="ECO:0007669"/>
    <property type="project" value="InterPro"/>
</dbReference>
<dbReference type="EMBL" id="CASHTH010004368">
    <property type="protein sequence ID" value="CAI8056528.1"/>
    <property type="molecule type" value="Genomic_DNA"/>
</dbReference>
<keyword evidence="2 3" id="KW-0040">ANK repeat</keyword>
<dbReference type="AlphaFoldDB" id="A0AA35XF61"/>
<feature type="repeat" description="ANK" evidence="3">
    <location>
        <begin position="324"/>
        <end position="356"/>
    </location>
</feature>
<evidence type="ECO:0000256" key="2">
    <source>
        <dbReference type="ARBA" id="ARBA00023043"/>
    </source>
</evidence>
<dbReference type="InterPro" id="IPR008266">
    <property type="entry name" value="Tyr_kinase_AS"/>
</dbReference>
<dbReference type="PROSITE" id="PS50088">
    <property type="entry name" value="ANK_REPEAT"/>
    <property type="match status" value="11"/>
</dbReference>
<keyword evidence="4" id="KW-0067">ATP-binding</keyword>
<keyword evidence="4" id="KW-0547">Nucleotide-binding</keyword>
<feature type="repeat" description="ANK" evidence="3">
    <location>
        <begin position="626"/>
        <end position="651"/>
    </location>
</feature>
<dbReference type="PANTHER" id="PTHR24126">
    <property type="entry name" value="ANKYRIN REPEAT, PH AND SEC7 DOMAIN CONTAINING PROTEIN SECG-RELATED"/>
    <property type="match status" value="1"/>
</dbReference>
<feature type="binding site" evidence="4">
    <location>
        <position position="58"/>
    </location>
    <ligand>
        <name>ATP</name>
        <dbReference type="ChEBI" id="CHEBI:30616"/>
    </ligand>
</feature>
<accession>A0AA35XF61</accession>
<evidence type="ECO:0000256" key="1">
    <source>
        <dbReference type="ARBA" id="ARBA00022737"/>
    </source>
</evidence>
<dbReference type="Pfam" id="PF12796">
    <property type="entry name" value="Ank_2"/>
    <property type="match status" value="4"/>
</dbReference>
<dbReference type="PROSITE" id="PS50297">
    <property type="entry name" value="ANK_REP_REGION"/>
    <property type="match status" value="11"/>
</dbReference>
<dbReference type="PROSITE" id="PS00107">
    <property type="entry name" value="PROTEIN_KINASE_ATP"/>
    <property type="match status" value="1"/>
</dbReference>
<gene>
    <name evidence="6" type="ORF">GBAR_LOCUS30805</name>
</gene>
<dbReference type="SMART" id="SM00248">
    <property type="entry name" value="ANK"/>
    <property type="match status" value="11"/>
</dbReference>
<dbReference type="PANTHER" id="PTHR24126:SF14">
    <property type="entry name" value="ANK_REP_REGION DOMAIN-CONTAINING PROTEIN"/>
    <property type="match status" value="1"/>
</dbReference>
<dbReference type="InterPro" id="IPR002110">
    <property type="entry name" value="Ankyrin_rpt"/>
</dbReference>
<feature type="repeat" description="ANK" evidence="3">
    <location>
        <begin position="558"/>
        <end position="590"/>
    </location>
</feature>
<comment type="caution">
    <text evidence="6">The sequence shown here is derived from an EMBL/GenBank/DDBJ whole genome shotgun (WGS) entry which is preliminary data.</text>
</comment>
<evidence type="ECO:0000259" key="5">
    <source>
        <dbReference type="PROSITE" id="PS50011"/>
    </source>
</evidence>
<dbReference type="Gene3D" id="1.25.40.20">
    <property type="entry name" value="Ankyrin repeat-containing domain"/>
    <property type="match status" value="4"/>
</dbReference>
<name>A0AA35XF61_GEOBA</name>
<evidence type="ECO:0000256" key="3">
    <source>
        <dbReference type="PROSITE-ProRule" id="PRU00023"/>
    </source>
</evidence>
<dbReference type="Pfam" id="PF13637">
    <property type="entry name" value="Ank_4"/>
    <property type="match status" value="1"/>
</dbReference>
<dbReference type="GO" id="GO:0005524">
    <property type="term" value="F:ATP binding"/>
    <property type="evidence" value="ECO:0007669"/>
    <property type="project" value="UniProtKB-UniRule"/>
</dbReference>
<feature type="repeat" description="ANK" evidence="3">
    <location>
        <begin position="658"/>
        <end position="684"/>
    </location>
</feature>
<organism evidence="6 7">
    <name type="scientific">Geodia barretti</name>
    <name type="common">Barrett's horny sponge</name>
    <dbReference type="NCBI Taxonomy" id="519541"/>
    <lineage>
        <taxon>Eukaryota</taxon>
        <taxon>Metazoa</taxon>
        <taxon>Porifera</taxon>
        <taxon>Demospongiae</taxon>
        <taxon>Heteroscleromorpha</taxon>
        <taxon>Tetractinellida</taxon>
        <taxon>Astrophorina</taxon>
        <taxon>Geodiidae</taxon>
        <taxon>Geodia</taxon>
    </lineage>
</organism>
<dbReference type="Proteomes" id="UP001174909">
    <property type="component" value="Unassembled WGS sequence"/>
</dbReference>
<protein>
    <submittedName>
        <fullName evidence="6">Ankyrin repeat and KH domain-containing protein 1</fullName>
    </submittedName>
</protein>
<feature type="domain" description="Protein kinase" evidence="5">
    <location>
        <begin position="31"/>
        <end position="308"/>
    </location>
</feature>
<feature type="repeat" description="ANK" evidence="3">
    <location>
        <begin position="424"/>
        <end position="456"/>
    </location>
</feature>
<keyword evidence="1" id="KW-0677">Repeat</keyword>
<sequence>MGNRISLLLTGDPNDISLNLSGLYGYQNVVIHTAQVLGSGAYGNAVKATLDKNPCAAKILHRVIVDSQDPGLSDFISRFEQECQILRDLKHPNIVQFLGVVQDPSTNKPILLMELMKDSLTHFLESSPTDIPYHVQVNISHDIALAVAHLHRNGILHRDLSSNNILLNASHLAKVTDFGMSKIAASNPSMTRSKVTQCPGTLVYMPPEALRPQPRYSDKIDTFSIGVLLLQIVTRKFPAPTAASTTREDPSSAWGEIDVPIPEMERRKSDIVKVPAYSGFLPVIRDCLKDKSKDRPTAAQLCQRLGQLKSTAVYSGSRSALLFEGRTELHDAAERGDVKTVERLLSTSVNINSRTEDKGHTALLLASWKGHVEVVRLLLKAGAAVFIPDKCCRTPLYWASFNGHRAVVELLLENGADVSICSEDGLSPLYVASCNGHTEVVDVLVKAGADVNQATTKSGSVPLGIAVQHGHTETVQRLLEAGANVNHQNKNGQTPVYSASFKGHTAVVKLLIENGADISICDEIGASPLFVASQEGHSDVVDILLEAGADVNQATTEDGVSPLYIASQEGHSDVVDILLEAGADVHQATTKETCSVPLGIAAQKGHTETVQRLLEAGANVNHQNKKGGTALLVAGLKGHSEVVKLLLGAGARDIPDKDGDTALSMARANNHNDVVQYLLQHQPK</sequence>
<dbReference type="Gene3D" id="1.10.510.10">
    <property type="entry name" value="Transferase(Phosphotransferase) domain 1"/>
    <property type="match status" value="1"/>
</dbReference>
<feature type="repeat" description="ANK" evidence="3">
    <location>
        <begin position="593"/>
        <end position="625"/>
    </location>
</feature>
<dbReference type="SUPFAM" id="SSF48403">
    <property type="entry name" value="Ankyrin repeat"/>
    <property type="match status" value="1"/>
</dbReference>
<evidence type="ECO:0000313" key="6">
    <source>
        <dbReference type="EMBL" id="CAI8056528.1"/>
    </source>
</evidence>
<evidence type="ECO:0000256" key="4">
    <source>
        <dbReference type="PROSITE-ProRule" id="PRU10141"/>
    </source>
</evidence>